<proteinExistence type="inferred from homology"/>
<dbReference type="Pfam" id="PF00496">
    <property type="entry name" value="SBP_bac_5"/>
    <property type="match status" value="1"/>
</dbReference>
<dbReference type="GO" id="GO:1904680">
    <property type="term" value="F:peptide transmembrane transporter activity"/>
    <property type="evidence" value="ECO:0007669"/>
    <property type="project" value="TreeGrafter"/>
</dbReference>
<dbReference type="InterPro" id="IPR030678">
    <property type="entry name" value="Peptide/Ni-bd"/>
</dbReference>
<feature type="chain" id="PRO_5039422861" evidence="4">
    <location>
        <begin position="19"/>
        <end position="497"/>
    </location>
</feature>
<evidence type="ECO:0000259" key="5">
    <source>
        <dbReference type="Pfam" id="PF00496"/>
    </source>
</evidence>
<feature type="domain" description="Solute-binding protein family 5" evidence="5">
    <location>
        <begin position="75"/>
        <end position="415"/>
    </location>
</feature>
<dbReference type="RefSeq" id="WP_179608678.1">
    <property type="nucleotide sequence ID" value="NZ_BAABEH010000001.1"/>
</dbReference>
<dbReference type="Gene3D" id="3.90.76.10">
    <property type="entry name" value="Dipeptide-binding Protein, Domain 1"/>
    <property type="match status" value="1"/>
</dbReference>
<dbReference type="SUPFAM" id="SSF53850">
    <property type="entry name" value="Periplasmic binding protein-like II"/>
    <property type="match status" value="1"/>
</dbReference>
<dbReference type="PANTHER" id="PTHR30290:SF9">
    <property type="entry name" value="OLIGOPEPTIDE-BINDING PROTEIN APPA"/>
    <property type="match status" value="1"/>
</dbReference>
<dbReference type="PANTHER" id="PTHR30290">
    <property type="entry name" value="PERIPLASMIC BINDING COMPONENT OF ABC TRANSPORTER"/>
    <property type="match status" value="1"/>
</dbReference>
<evidence type="ECO:0000256" key="2">
    <source>
        <dbReference type="ARBA" id="ARBA00022448"/>
    </source>
</evidence>
<reference evidence="6 7" key="1">
    <citation type="submission" date="2020-07" db="EMBL/GenBank/DDBJ databases">
        <title>Sequencing the genomes of 1000 actinobacteria strains.</title>
        <authorList>
            <person name="Klenk H.-P."/>
        </authorList>
    </citation>
    <scope>NUCLEOTIDE SEQUENCE [LARGE SCALE GENOMIC DNA]</scope>
    <source>
        <strain evidence="6 7">DSM 15165</strain>
    </source>
</reference>
<accession>A0A853D435</accession>
<dbReference type="AlphaFoldDB" id="A0A853D435"/>
<evidence type="ECO:0000256" key="4">
    <source>
        <dbReference type="SAM" id="SignalP"/>
    </source>
</evidence>
<gene>
    <name evidence="6" type="ORF">HNR13_004057</name>
</gene>
<keyword evidence="3 4" id="KW-0732">Signal</keyword>
<sequence length="497" mass="52512">MTITAALTAVALCSIGLAGCSAGSAGSGDTLHVIRSESFDGWNPDSAAAYATYQTLDNVLEPLLKSNPDGHNVDAGIATKWSYDDAAKTWTFTLRPGVKFTDGTPVTPADVIFSAGVWAKGKNYGSLYGDIGSVTSPDAHTVVFHMTDTNTILPVLMTWSSSAIFPKDFGGKTEDAYWQKPIGAGAYAVDSWSTGGETVLSANPHYYEKIGAKRVVIDTVTDSNQAAAMLQSGQADISQYLAPQDASIYGSTLKALPSSQIEHLSFNTTHAALADLHVRKAIAYAIDYAAIVKGAFKGYGTPAKGIIPSGLANWSAPDVPGYTHDLEKAKAELAQATTKPASLEIVYDASNQSDNDVAQILKQDLAPLGIQLKLSPLETGAFLDRAYGLTADLTLWSYGAVSPDVVDPLAWISGTSWLFSGVKTDEVTAQFHAYASAPSAADKKGIIRQVQDDGITELPAAALAQFQVLYAVAARVHGFAPTPWGMYHWSDITLSGS</sequence>
<organism evidence="6 7">
    <name type="scientific">Leifsonia shinshuensis</name>
    <dbReference type="NCBI Taxonomy" id="150026"/>
    <lineage>
        <taxon>Bacteria</taxon>
        <taxon>Bacillati</taxon>
        <taxon>Actinomycetota</taxon>
        <taxon>Actinomycetes</taxon>
        <taxon>Micrococcales</taxon>
        <taxon>Microbacteriaceae</taxon>
        <taxon>Leifsonia</taxon>
    </lineage>
</organism>
<dbReference type="GO" id="GO:0042597">
    <property type="term" value="C:periplasmic space"/>
    <property type="evidence" value="ECO:0007669"/>
    <property type="project" value="UniProtKB-ARBA"/>
</dbReference>
<protein>
    <submittedName>
        <fullName evidence="6">Peptide/nickel transport system substrate-binding protein</fullName>
    </submittedName>
</protein>
<dbReference type="Proteomes" id="UP000578352">
    <property type="component" value="Unassembled WGS sequence"/>
</dbReference>
<dbReference type="Gene3D" id="3.40.190.10">
    <property type="entry name" value="Periplasmic binding protein-like II"/>
    <property type="match status" value="1"/>
</dbReference>
<dbReference type="InterPro" id="IPR000914">
    <property type="entry name" value="SBP_5_dom"/>
</dbReference>
<comment type="similarity">
    <text evidence="1">Belongs to the bacterial solute-binding protein 5 family.</text>
</comment>
<evidence type="ECO:0000256" key="1">
    <source>
        <dbReference type="ARBA" id="ARBA00005695"/>
    </source>
</evidence>
<evidence type="ECO:0000256" key="3">
    <source>
        <dbReference type="ARBA" id="ARBA00022729"/>
    </source>
</evidence>
<dbReference type="PIRSF" id="PIRSF002741">
    <property type="entry name" value="MppA"/>
    <property type="match status" value="1"/>
</dbReference>
<dbReference type="EMBL" id="JACCFL010000001">
    <property type="protein sequence ID" value="NYJ25770.1"/>
    <property type="molecule type" value="Genomic_DNA"/>
</dbReference>
<dbReference type="GO" id="GO:0015833">
    <property type="term" value="P:peptide transport"/>
    <property type="evidence" value="ECO:0007669"/>
    <property type="project" value="TreeGrafter"/>
</dbReference>
<evidence type="ECO:0000313" key="7">
    <source>
        <dbReference type="Proteomes" id="UP000578352"/>
    </source>
</evidence>
<dbReference type="InterPro" id="IPR039424">
    <property type="entry name" value="SBP_5"/>
</dbReference>
<dbReference type="Gene3D" id="3.10.105.10">
    <property type="entry name" value="Dipeptide-binding Protein, Domain 3"/>
    <property type="match status" value="1"/>
</dbReference>
<dbReference type="GO" id="GO:0043190">
    <property type="term" value="C:ATP-binding cassette (ABC) transporter complex"/>
    <property type="evidence" value="ECO:0007669"/>
    <property type="project" value="InterPro"/>
</dbReference>
<evidence type="ECO:0000313" key="6">
    <source>
        <dbReference type="EMBL" id="NYJ25770.1"/>
    </source>
</evidence>
<feature type="signal peptide" evidence="4">
    <location>
        <begin position="1"/>
        <end position="18"/>
    </location>
</feature>
<name>A0A853D435_9MICO</name>
<keyword evidence="2" id="KW-0813">Transport</keyword>
<comment type="caution">
    <text evidence="6">The sequence shown here is derived from an EMBL/GenBank/DDBJ whole genome shotgun (WGS) entry which is preliminary data.</text>
</comment>
<dbReference type="CDD" id="cd00995">
    <property type="entry name" value="PBP2_NikA_DppA_OppA_like"/>
    <property type="match status" value="1"/>
</dbReference>